<dbReference type="SUPFAM" id="SSF52980">
    <property type="entry name" value="Restriction endonuclease-like"/>
    <property type="match status" value="1"/>
</dbReference>
<keyword evidence="2" id="KW-0378">Hydrolase</keyword>
<comment type="caution">
    <text evidence="2">The sequence shown here is derived from an EMBL/GenBank/DDBJ whole genome shotgun (WGS) entry which is preliminary data.</text>
</comment>
<dbReference type="PANTHER" id="PTHR36558">
    <property type="entry name" value="GLR1098 PROTEIN"/>
    <property type="match status" value="1"/>
</dbReference>
<dbReference type="InterPro" id="IPR011335">
    <property type="entry name" value="Restrct_endonuc-II-like"/>
</dbReference>
<dbReference type="GO" id="GO:0004519">
    <property type="term" value="F:endonuclease activity"/>
    <property type="evidence" value="ECO:0007669"/>
    <property type="project" value="UniProtKB-KW"/>
</dbReference>
<dbReference type="InterPro" id="IPR012296">
    <property type="entry name" value="Nuclease_put_TT1808"/>
</dbReference>
<proteinExistence type="predicted"/>
<accession>A0ABU6CZT5</accession>
<dbReference type="EMBL" id="JAYMYJ010000132">
    <property type="protein sequence ID" value="MEB4592349.1"/>
    <property type="molecule type" value="Genomic_DNA"/>
</dbReference>
<keyword evidence="3" id="KW-1185">Reference proteome</keyword>
<dbReference type="Proteomes" id="UP001308005">
    <property type="component" value="Unassembled WGS sequence"/>
</dbReference>
<evidence type="ECO:0000313" key="3">
    <source>
        <dbReference type="Proteomes" id="UP001308005"/>
    </source>
</evidence>
<dbReference type="CDD" id="cd06260">
    <property type="entry name" value="DUF820-like"/>
    <property type="match status" value="1"/>
</dbReference>
<dbReference type="Pfam" id="PF05685">
    <property type="entry name" value="Uma2"/>
    <property type="match status" value="1"/>
</dbReference>
<dbReference type="PANTHER" id="PTHR36558:SF1">
    <property type="entry name" value="RESTRICTION ENDONUCLEASE DOMAIN-CONTAINING PROTEIN-RELATED"/>
    <property type="match status" value="1"/>
</dbReference>
<organism evidence="2 3">
    <name type="scientific">Candidatus Thiothrix phosphatis</name>
    <dbReference type="NCBI Taxonomy" id="3112415"/>
    <lineage>
        <taxon>Bacteria</taxon>
        <taxon>Pseudomonadati</taxon>
        <taxon>Pseudomonadota</taxon>
        <taxon>Gammaproteobacteria</taxon>
        <taxon>Thiotrichales</taxon>
        <taxon>Thiotrichaceae</taxon>
        <taxon>Thiothrix</taxon>
    </lineage>
</organism>
<dbReference type="InterPro" id="IPR008538">
    <property type="entry name" value="Uma2"/>
</dbReference>
<gene>
    <name evidence="2" type="ORF">VSS37_15280</name>
</gene>
<name>A0ABU6CZT5_9GAMM</name>
<reference evidence="3" key="1">
    <citation type="submission" date="2023-07" db="EMBL/GenBank/DDBJ databases">
        <title>The carbon used by Thiothrix.</title>
        <authorList>
            <person name="Chen L."/>
        </authorList>
    </citation>
    <scope>NUCLEOTIDE SEQUENCE [LARGE SCALE GENOMIC DNA]</scope>
</reference>
<dbReference type="Gene3D" id="3.90.1570.10">
    <property type="entry name" value="tt1808, chain A"/>
    <property type="match status" value="1"/>
</dbReference>
<evidence type="ECO:0000259" key="1">
    <source>
        <dbReference type="Pfam" id="PF05685"/>
    </source>
</evidence>
<evidence type="ECO:0000313" key="2">
    <source>
        <dbReference type="EMBL" id="MEB4592349.1"/>
    </source>
</evidence>
<dbReference type="RefSeq" id="WP_324696588.1">
    <property type="nucleotide sequence ID" value="NZ_JAYMYJ010000132.1"/>
</dbReference>
<protein>
    <submittedName>
        <fullName evidence="2">Uma2 family endonuclease</fullName>
    </submittedName>
</protein>
<feature type="domain" description="Putative restriction endonuclease" evidence="1">
    <location>
        <begin position="13"/>
        <end position="176"/>
    </location>
</feature>
<keyword evidence="2" id="KW-0540">Nuclease</keyword>
<keyword evidence="2" id="KW-0255">Endonuclease</keyword>
<sequence>MPQAVKYNPISFADYLDGERDGEVRHEYVDGYIYAMGGASELHNAVNAELFAALYPHLPDDCRAFMSDMKVKVEHDDKIFTYYPDIMVACGSNDGDQYVRTNPILLVEVLSPSTRRTDLTEKLINYSKIPSLLEYVMVHQDNPHVHMHRRRTGWQVEHFFAGDTFTLESIGFSMSVEAIYRKVRKEVGLEL</sequence>